<feature type="binding site" evidence="18">
    <location>
        <begin position="135"/>
        <end position="141"/>
    </location>
    <ligand>
        <name>(6S)-NADPHX</name>
        <dbReference type="ChEBI" id="CHEBI:64076"/>
    </ligand>
</feature>
<dbReference type="Pfam" id="PF01256">
    <property type="entry name" value="Carb_kinase"/>
    <property type="match status" value="1"/>
</dbReference>
<comment type="function">
    <text evidence="18">Catalyzes the epimerization of the S- and R-forms of NAD(P)HX, a damaged form of NAD(P)H that is a result of enzymatic or heat-dependent hydration. This is a prerequisite for the S-specific NAD(P)H-hydrate dehydratase to allow the repair of both epimers of NAD(P)HX.</text>
</comment>
<evidence type="ECO:0000259" key="20">
    <source>
        <dbReference type="PROSITE" id="PS51383"/>
    </source>
</evidence>
<dbReference type="GO" id="GO:0052856">
    <property type="term" value="F:NAD(P)HX epimerase activity"/>
    <property type="evidence" value="ECO:0007669"/>
    <property type="project" value="UniProtKB-UniRule"/>
</dbReference>
<evidence type="ECO:0000256" key="7">
    <source>
        <dbReference type="ARBA" id="ARBA00022840"/>
    </source>
</evidence>
<dbReference type="Gene3D" id="3.40.50.10260">
    <property type="entry name" value="YjeF N-terminal domain"/>
    <property type="match status" value="1"/>
</dbReference>
<evidence type="ECO:0000313" key="22">
    <source>
        <dbReference type="EMBL" id="BAL59357.1"/>
    </source>
</evidence>
<dbReference type="SUPFAM" id="SSF64153">
    <property type="entry name" value="YjeF N-terminal domain-like"/>
    <property type="match status" value="1"/>
</dbReference>
<comment type="function">
    <text evidence="17">Catalyzes the dehydration of the S-form of NAD(P)HX at the expense of ADP, which is converted to AMP. Together with NAD(P)HX epimerase, which catalyzes the epimerization of the S- and R-forms, the enzyme allows the repair of both epimers of NAD(P)HX, a damaged form of NAD(P)H that is a result of enzymatic or heat-dependent hydration.</text>
</comment>
<keyword evidence="13" id="KW-0511">Multifunctional enzyme</keyword>
<evidence type="ECO:0000256" key="12">
    <source>
        <dbReference type="ARBA" id="ARBA00023239"/>
    </source>
</evidence>
<evidence type="ECO:0000256" key="10">
    <source>
        <dbReference type="ARBA" id="ARBA00023027"/>
    </source>
</evidence>
<sequence length="515" mass="53918">MKVLTGAQMAELDRQAIEGLGIPSLVLMENAGRAVVAELCARFPHIAQKKIVIVIGKGNNGGDGLVVARHLLDCGASVQVHALCHPKEFSPETRHQAEILQKLGFALQYSHKPKDIPKLAQALADADIIVDGIFGTGFRGAARDLAAHAIELINLSSAFVCAIDIPSGVEADTGHVLGPAVCADCTVTFELPKLGLVLYPGRQYVGELVITPIGYPRVLVDQYASKMTLVDAGWVRERLPRREPYSHKGDYGKVLVIAGSRGYTGAAALCAEAALRAGAGLVYLAVPESLLPAMEAKLTEVIKLGVPDEDGAVASSALPKIFEMLDDKDVLIVGPGLGRHPQTVKTVKQLVAQADKPLVIDADGLNALGTEAEKVLAKRTAPTVLTPHPGELSRLIATSIDEIESDRVGIARKTAQQLNSVVVLKGVPTVTATPDGEVFLNSTGNSGLASGGSGDVLTGCLGGLLAQGLDSVTASVCAVYVHGRAADLLKPSVGERGMIASDVLRALPQALREFE</sequence>
<evidence type="ECO:0000256" key="3">
    <source>
        <dbReference type="ARBA" id="ARBA00006001"/>
    </source>
</evidence>
<dbReference type="CDD" id="cd01171">
    <property type="entry name" value="YXKO-related"/>
    <property type="match status" value="1"/>
</dbReference>
<feature type="binding site" evidence="17">
    <location>
        <position position="266"/>
    </location>
    <ligand>
        <name>(6S)-NADPHX</name>
        <dbReference type="ChEBI" id="CHEBI:64076"/>
    </ligand>
</feature>
<feature type="binding site" evidence="18">
    <location>
        <position position="131"/>
    </location>
    <ligand>
        <name>K(+)</name>
        <dbReference type="ChEBI" id="CHEBI:29103"/>
    </ligand>
</feature>
<keyword evidence="5 18" id="KW-0479">Metal-binding</keyword>
<dbReference type="HAMAP" id="MF_01966">
    <property type="entry name" value="NADHX_epimerase"/>
    <property type="match status" value="1"/>
</dbReference>
<dbReference type="GO" id="GO:0110051">
    <property type="term" value="P:metabolite repair"/>
    <property type="evidence" value="ECO:0007669"/>
    <property type="project" value="TreeGrafter"/>
</dbReference>
<feature type="binding site" evidence="17">
    <location>
        <position position="336"/>
    </location>
    <ligand>
        <name>(6S)-NADPHX</name>
        <dbReference type="ChEBI" id="CHEBI:64076"/>
    </ligand>
</feature>
<dbReference type="InterPro" id="IPR030677">
    <property type="entry name" value="Nnr"/>
</dbReference>
<dbReference type="EMBL" id="AP011802">
    <property type="protein sequence ID" value="BAL59357.1"/>
    <property type="molecule type" value="Genomic_DNA"/>
</dbReference>
<dbReference type="PANTHER" id="PTHR12592:SF0">
    <property type="entry name" value="ATP-DEPENDENT (S)-NAD(P)H-HYDRATE DEHYDRATASE"/>
    <property type="match status" value="1"/>
</dbReference>
<comment type="catalytic activity">
    <reaction evidence="16 17 19">
        <text>(6S)-NADPHX + ADP = AMP + phosphate + NADPH + H(+)</text>
        <dbReference type="Rhea" id="RHEA:32235"/>
        <dbReference type="ChEBI" id="CHEBI:15378"/>
        <dbReference type="ChEBI" id="CHEBI:43474"/>
        <dbReference type="ChEBI" id="CHEBI:57783"/>
        <dbReference type="ChEBI" id="CHEBI:64076"/>
        <dbReference type="ChEBI" id="CHEBI:456215"/>
        <dbReference type="ChEBI" id="CHEBI:456216"/>
        <dbReference type="EC" id="4.2.1.136"/>
    </reaction>
</comment>
<dbReference type="SUPFAM" id="SSF53613">
    <property type="entry name" value="Ribokinase-like"/>
    <property type="match status" value="1"/>
</dbReference>
<evidence type="ECO:0000256" key="18">
    <source>
        <dbReference type="HAMAP-Rule" id="MF_01966"/>
    </source>
</evidence>
<keyword evidence="6 17" id="KW-0547">Nucleotide-binding</keyword>
<dbReference type="EC" id="5.1.99.6" evidence="19"/>
<feature type="binding site" evidence="17">
    <location>
        <position position="454"/>
    </location>
    <ligand>
        <name>AMP</name>
        <dbReference type="ChEBI" id="CHEBI:456215"/>
    </ligand>
</feature>
<comment type="subunit">
    <text evidence="17">Homotetramer.</text>
</comment>
<keyword evidence="7 17" id="KW-0067">ATP-binding</keyword>
<dbReference type="HAMAP" id="MF_01965">
    <property type="entry name" value="NADHX_dehydratase"/>
    <property type="match status" value="1"/>
</dbReference>
<feature type="binding site" evidence="18">
    <location>
        <position position="60"/>
    </location>
    <ligand>
        <name>K(+)</name>
        <dbReference type="ChEBI" id="CHEBI:29103"/>
    </ligand>
</feature>
<feature type="binding site" evidence="17">
    <location>
        <position position="388"/>
    </location>
    <ligand>
        <name>(6S)-NADPHX</name>
        <dbReference type="ChEBI" id="CHEBI:64076"/>
    </ligand>
</feature>
<dbReference type="GO" id="GO:0046872">
    <property type="term" value="F:metal ion binding"/>
    <property type="evidence" value="ECO:0007669"/>
    <property type="project" value="UniProtKB-UniRule"/>
</dbReference>
<evidence type="ECO:0000259" key="21">
    <source>
        <dbReference type="PROSITE" id="PS51385"/>
    </source>
</evidence>
<dbReference type="Gene3D" id="3.40.1190.20">
    <property type="match status" value="1"/>
</dbReference>
<keyword evidence="11 18" id="KW-0413">Isomerase</keyword>
<feature type="domain" description="YjeF C-terminal" evidence="20">
    <location>
        <begin position="231"/>
        <end position="514"/>
    </location>
</feature>
<evidence type="ECO:0000256" key="15">
    <source>
        <dbReference type="ARBA" id="ARBA00048238"/>
    </source>
</evidence>
<proteinExistence type="inferred from homology"/>
<evidence type="ECO:0000256" key="9">
    <source>
        <dbReference type="ARBA" id="ARBA00022958"/>
    </source>
</evidence>
<dbReference type="InterPro" id="IPR000631">
    <property type="entry name" value="CARKD"/>
</dbReference>
<evidence type="ECO:0000256" key="4">
    <source>
        <dbReference type="ARBA" id="ARBA00009524"/>
    </source>
</evidence>
<keyword evidence="12 17" id="KW-0456">Lyase</keyword>
<dbReference type="InterPro" id="IPR017953">
    <property type="entry name" value="Carbohydrate_kinase_pred_CS"/>
</dbReference>
<gene>
    <name evidence="18" type="primary">nnrE</name>
    <name evidence="17" type="synonym">nnrD</name>
    <name evidence="22" type="ORF">HGMM_OP3C512</name>
</gene>
<protein>
    <recommendedName>
        <fullName evidence="19">Bifunctional NAD(P)H-hydrate repair enzyme</fullName>
    </recommendedName>
    <alternativeName>
        <fullName evidence="19">Nicotinamide nucleotide repair protein</fullName>
    </alternativeName>
    <domain>
        <recommendedName>
            <fullName evidence="19">ADP-dependent (S)-NAD(P)H-hydrate dehydratase</fullName>
            <ecNumber evidence="19">4.2.1.136</ecNumber>
        </recommendedName>
        <alternativeName>
            <fullName evidence="19">ADP-dependent NAD(P)HX dehydratase</fullName>
        </alternativeName>
    </domain>
    <domain>
        <recommendedName>
            <fullName evidence="19">NAD(P)H-hydrate epimerase</fullName>
            <ecNumber evidence="19">5.1.99.6</ecNumber>
        </recommendedName>
    </domain>
</protein>
<evidence type="ECO:0000256" key="14">
    <source>
        <dbReference type="ARBA" id="ARBA00025153"/>
    </source>
</evidence>
<dbReference type="PROSITE" id="PS01050">
    <property type="entry name" value="YJEF_C_2"/>
    <property type="match status" value="1"/>
</dbReference>
<dbReference type="InterPro" id="IPR029056">
    <property type="entry name" value="Ribokinase-like"/>
</dbReference>
<name>H5ST71_ACEAU</name>
<feature type="binding site" evidence="18">
    <location>
        <begin position="59"/>
        <end position="63"/>
    </location>
    <ligand>
        <name>(6S)-NADPHX</name>
        <dbReference type="ChEBI" id="CHEBI:64076"/>
    </ligand>
</feature>
<comment type="catalytic activity">
    <reaction evidence="15 17 19">
        <text>(6S)-NADHX + ADP = AMP + phosphate + NADH + H(+)</text>
        <dbReference type="Rhea" id="RHEA:32223"/>
        <dbReference type="ChEBI" id="CHEBI:15378"/>
        <dbReference type="ChEBI" id="CHEBI:43474"/>
        <dbReference type="ChEBI" id="CHEBI:57945"/>
        <dbReference type="ChEBI" id="CHEBI:64074"/>
        <dbReference type="ChEBI" id="CHEBI:456215"/>
        <dbReference type="ChEBI" id="CHEBI:456216"/>
        <dbReference type="EC" id="4.2.1.136"/>
    </reaction>
</comment>
<dbReference type="EC" id="4.2.1.136" evidence="19"/>
<comment type="cofactor">
    <cofactor evidence="18 19">
        <name>K(+)</name>
        <dbReference type="ChEBI" id="CHEBI:29103"/>
    </cofactor>
    <text evidence="18 19">Binds 1 potassium ion per subunit.</text>
</comment>
<feature type="binding site" evidence="18">
    <location>
        <position position="164"/>
    </location>
    <ligand>
        <name>(6S)-NADPHX</name>
        <dbReference type="ChEBI" id="CHEBI:64076"/>
    </ligand>
</feature>
<feature type="domain" description="YjeF N-terminal" evidence="21">
    <location>
        <begin position="9"/>
        <end position="221"/>
    </location>
</feature>
<evidence type="ECO:0000256" key="11">
    <source>
        <dbReference type="ARBA" id="ARBA00023235"/>
    </source>
</evidence>
<feature type="binding site" evidence="17">
    <location>
        <position position="455"/>
    </location>
    <ligand>
        <name>(6S)-NADPHX</name>
        <dbReference type="ChEBI" id="CHEBI:64076"/>
    </ligand>
</feature>
<keyword evidence="8 17" id="KW-0521">NADP</keyword>
<evidence type="ECO:0000256" key="8">
    <source>
        <dbReference type="ARBA" id="ARBA00022857"/>
    </source>
</evidence>
<dbReference type="PROSITE" id="PS51383">
    <property type="entry name" value="YJEF_C_3"/>
    <property type="match status" value="1"/>
</dbReference>
<evidence type="ECO:0000256" key="6">
    <source>
        <dbReference type="ARBA" id="ARBA00022741"/>
    </source>
</evidence>
<comment type="catalytic activity">
    <reaction evidence="1 18 19">
        <text>(6R)-NADHX = (6S)-NADHX</text>
        <dbReference type="Rhea" id="RHEA:32215"/>
        <dbReference type="ChEBI" id="CHEBI:64074"/>
        <dbReference type="ChEBI" id="CHEBI:64075"/>
        <dbReference type="EC" id="5.1.99.6"/>
    </reaction>
</comment>
<dbReference type="AlphaFoldDB" id="H5ST71"/>
<reference evidence="22" key="1">
    <citation type="journal article" date="2005" name="Environ. Microbiol.">
        <title>Genetic and functional properties of uncultivated thermophilic crenarchaeotes from a subsurface gold mine as revealed by analysis of genome fragments.</title>
        <authorList>
            <person name="Nunoura T."/>
            <person name="Hirayama H."/>
            <person name="Takami H."/>
            <person name="Oida H."/>
            <person name="Nishi S."/>
            <person name="Shimamura S."/>
            <person name="Suzuki Y."/>
            <person name="Inagaki F."/>
            <person name="Takai K."/>
            <person name="Nealson K.H."/>
            <person name="Horikoshi K."/>
        </authorList>
    </citation>
    <scope>NUCLEOTIDE SEQUENCE</scope>
</reference>
<comment type="similarity">
    <text evidence="17">Belongs to the NnrD/CARKD family.</text>
</comment>
<dbReference type="InterPro" id="IPR004443">
    <property type="entry name" value="YjeF_N_dom"/>
</dbReference>
<comment type="catalytic activity">
    <reaction evidence="2 18 19">
        <text>(6R)-NADPHX = (6S)-NADPHX</text>
        <dbReference type="Rhea" id="RHEA:32227"/>
        <dbReference type="ChEBI" id="CHEBI:64076"/>
        <dbReference type="ChEBI" id="CHEBI:64077"/>
        <dbReference type="EC" id="5.1.99.6"/>
    </reaction>
</comment>
<accession>H5ST71</accession>
<comment type="similarity">
    <text evidence="4 19">In the C-terminal section; belongs to the NnrD/CARKD family.</text>
</comment>
<evidence type="ECO:0000256" key="2">
    <source>
        <dbReference type="ARBA" id="ARBA00000909"/>
    </source>
</evidence>
<keyword evidence="9 18" id="KW-0630">Potassium</keyword>
<dbReference type="PROSITE" id="PS51385">
    <property type="entry name" value="YJEF_N"/>
    <property type="match status" value="1"/>
</dbReference>
<evidence type="ECO:0000256" key="17">
    <source>
        <dbReference type="HAMAP-Rule" id="MF_01965"/>
    </source>
</evidence>
<organism evidence="22">
    <name type="scientific">Acetithermum autotrophicum</name>
    <dbReference type="NCBI Taxonomy" id="1446466"/>
    <lineage>
        <taxon>Bacteria</taxon>
        <taxon>Candidatus Bipolaricaulota</taxon>
        <taxon>Candidatus Acetithermum</taxon>
    </lineage>
</organism>
<comment type="cofactor">
    <cofactor evidence="17">
        <name>Mg(2+)</name>
        <dbReference type="ChEBI" id="CHEBI:18420"/>
    </cofactor>
</comment>
<dbReference type="GO" id="GO:0052855">
    <property type="term" value="F:ADP-dependent NAD(P)H-hydrate dehydratase activity"/>
    <property type="evidence" value="ECO:0007669"/>
    <property type="project" value="UniProtKB-UniRule"/>
</dbReference>
<dbReference type="NCBIfam" id="TIGR00197">
    <property type="entry name" value="yjeF_nterm"/>
    <property type="match status" value="1"/>
</dbReference>
<dbReference type="NCBIfam" id="TIGR00196">
    <property type="entry name" value="yjeF_cterm"/>
    <property type="match status" value="1"/>
</dbReference>
<comment type="similarity">
    <text evidence="18">Belongs to the NnrE/AIBP family.</text>
</comment>
<dbReference type="PANTHER" id="PTHR12592">
    <property type="entry name" value="ATP-DEPENDENT (S)-NAD(P)H-HYDRATE DEHYDRATASE FAMILY MEMBER"/>
    <property type="match status" value="1"/>
</dbReference>
<dbReference type="PIRSF" id="PIRSF017184">
    <property type="entry name" value="Nnr"/>
    <property type="match status" value="1"/>
</dbReference>
<dbReference type="GO" id="GO:0046496">
    <property type="term" value="P:nicotinamide nucleotide metabolic process"/>
    <property type="evidence" value="ECO:0007669"/>
    <property type="project" value="UniProtKB-UniRule"/>
</dbReference>
<dbReference type="GO" id="GO:0005524">
    <property type="term" value="F:ATP binding"/>
    <property type="evidence" value="ECO:0007669"/>
    <property type="project" value="UniProtKB-UniRule"/>
</dbReference>
<keyword evidence="10 17" id="KW-0520">NAD</keyword>
<evidence type="ECO:0000256" key="13">
    <source>
        <dbReference type="ARBA" id="ARBA00023268"/>
    </source>
</evidence>
<comment type="similarity">
    <text evidence="3 19">In the N-terminal section; belongs to the NnrE/AIBP family.</text>
</comment>
<comment type="caution">
    <text evidence="18">Lacks conserved residue(s) required for the propagation of feature annotation.</text>
</comment>
<comment type="function">
    <text evidence="14 19">Bifunctional enzyme that catalyzes the epimerization of the S- and R-forms of NAD(P)HX and the dehydration of the S-form of NAD(P)HX at the expense of ADP, which is converted to AMP. This allows the repair of both epimers of NAD(P)HX, a damaged form of NAD(P)H that is a result of enzymatic or heat-dependent hydration.</text>
</comment>
<evidence type="ECO:0000256" key="5">
    <source>
        <dbReference type="ARBA" id="ARBA00022723"/>
    </source>
</evidence>
<evidence type="ECO:0000256" key="1">
    <source>
        <dbReference type="ARBA" id="ARBA00000013"/>
    </source>
</evidence>
<dbReference type="Pfam" id="PF03853">
    <property type="entry name" value="YjeF_N"/>
    <property type="match status" value="1"/>
</dbReference>
<feature type="binding site" evidence="17">
    <location>
        <begin position="425"/>
        <end position="429"/>
    </location>
    <ligand>
        <name>AMP</name>
        <dbReference type="ChEBI" id="CHEBI:456215"/>
    </ligand>
</feature>
<evidence type="ECO:0000256" key="19">
    <source>
        <dbReference type="PIRNR" id="PIRNR017184"/>
    </source>
</evidence>
<keyword evidence="22" id="KW-0418">Kinase</keyword>
<dbReference type="InterPro" id="IPR036652">
    <property type="entry name" value="YjeF_N_dom_sf"/>
</dbReference>
<dbReference type="GO" id="GO:0016301">
    <property type="term" value="F:kinase activity"/>
    <property type="evidence" value="ECO:0007669"/>
    <property type="project" value="UniProtKB-KW"/>
</dbReference>
<feature type="binding site" evidence="18">
    <location>
        <position position="167"/>
    </location>
    <ligand>
        <name>K(+)</name>
        <dbReference type="ChEBI" id="CHEBI:29103"/>
    </ligand>
</feature>
<keyword evidence="22" id="KW-0808">Transferase</keyword>
<reference evidence="22" key="2">
    <citation type="journal article" date="2012" name="PLoS ONE">
        <title>A Deeply Branching Thermophilic Bacterium with an Ancient Acetyl-CoA Pathway Dominates a Subsurface Ecosystem.</title>
        <authorList>
            <person name="Takami H."/>
            <person name="Noguchi H."/>
            <person name="Takaki Y."/>
            <person name="Uchiyama I."/>
            <person name="Toyoda A."/>
            <person name="Nishi S."/>
            <person name="Chee G.-J."/>
            <person name="Arai W."/>
            <person name="Nunoura T."/>
            <person name="Itoh T."/>
            <person name="Hattori M."/>
            <person name="Takai K."/>
        </authorList>
    </citation>
    <scope>NUCLEOTIDE SEQUENCE</scope>
</reference>
<evidence type="ECO:0000256" key="16">
    <source>
        <dbReference type="ARBA" id="ARBA00049209"/>
    </source>
</evidence>